<feature type="region of interest" description="Disordered" evidence="1">
    <location>
        <begin position="189"/>
        <end position="219"/>
    </location>
</feature>
<reference evidence="4" key="1">
    <citation type="submission" date="2023-02" db="EMBL/GenBank/DDBJ databases">
        <title>Identification and recombinant expression of a fungal hydrolase from Papiliotrema laurentii that hydrolyzes apple cutin and clears colloidal polyester polyurethane.</title>
        <authorList>
            <consortium name="DOE Joint Genome Institute"/>
            <person name="Roman V.A."/>
            <person name="Bojanowski C."/>
            <person name="Crable B.R."/>
            <person name="Wagner D.N."/>
            <person name="Hung C.S."/>
            <person name="Nadeau L.J."/>
            <person name="Schratz L."/>
            <person name="Haridas S."/>
            <person name="Pangilinan J."/>
            <person name="Lipzen A."/>
            <person name="Na H."/>
            <person name="Yan M."/>
            <person name="Ng V."/>
            <person name="Grigoriev I.V."/>
            <person name="Spatafora J.W."/>
            <person name="Barlow D."/>
            <person name="Biffinger J."/>
            <person name="Kelley-Loughnane N."/>
            <person name="Varaljay V.A."/>
            <person name="Crookes-Goodson W.J."/>
        </authorList>
    </citation>
    <scope>NUCLEOTIDE SEQUENCE</scope>
    <source>
        <strain evidence="4">5307AH</strain>
    </source>
</reference>
<gene>
    <name evidence="4" type="ORF">DB88DRAFT_484807</name>
</gene>
<dbReference type="CDD" id="cd06466">
    <property type="entry name" value="p23_CS_SGT1_like"/>
    <property type="match status" value="1"/>
</dbReference>
<dbReference type="Pfam" id="PF04969">
    <property type="entry name" value="CS"/>
    <property type="match status" value="1"/>
</dbReference>
<dbReference type="InterPro" id="IPR008978">
    <property type="entry name" value="HSP20-like_chaperone"/>
</dbReference>
<dbReference type="PROSITE" id="PS51203">
    <property type="entry name" value="CS"/>
    <property type="match status" value="1"/>
</dbReference>
<accession>A0AAD9FT67</accession>
<dbReference type="Pfam" id="PF05002">
    <property type="entry name" value="SGS"/>
    <property type="match status" value="1"/>
</dbReference>
<evidence type="ECO:0000313" key="4">
    <source>
        <dbReference type="EMBL" id="KAK1925698.1"/>
    </source>
</evidence>
<evidence type="ECO:0000256" key="1">
    <source>
        <dbReference type="SAM" id="MobiDB-lite"/>
    </source>
</evidence>
<comment type="caution">
    <text evidence="4">The sequence shown here is derived from an EMBL/GenBank/DDBJ whole genome shotgun (WGS) entry which is preliminary data.</text>
</comment>
<organism evidence="4 5">
    <name type="scientific">Papiliotrema laurentii</name>
    <name type="common">Cryptococcus laurentii</name>
    <dbReference type="NCBI Taxonomy" id="5418"/>
    <lineage>
        <taxon>Eukaryota</taxon>
        <taxon>Fungi</taxon>
        <taxon>Dikarya</taxon>
        <taxon>Basidiomycota</taxon>
        <taxon>Agaricomycotina</taxon>
        <taxon>Tremellomycetes</taxon>
        <taxon>Tremellales</taxon>
        <taxon>Rhynchogastremaceae</taxon>
        <taxon>Papiliotrema</taxon>
    </lineage>
</organism>
<dbReference type="SUPFAM" id="SSF49764">
    <property type="entry name" value="HSP20-like chaperones"/>
    <property type="match status" value="1"/>
</dbReference>
<evidence type="ECO:0000313" key="5">
    <source>
        <dbReference type="Proteomes" id="UP001182556"/>
    </source>
</evidence>
<dbReference type="GO" id="GO:0051087">
    <property type="term" value="F:protein-folding chaperone binding"/>
    <property type="evidence" value="ECO:0007669"/>
    <property type="project" value="InterPro"/>
</dbReference>
<dbReference type="PANTHER" id="PTHR45862">
    <property type="entry name" value="PROTEIN SGT1 HOMOLOG"/>
    <property type="match status" value="1"/>
</dbReference>
<evidence type="ECO:0000259" key="2">
    <source>
        <dbReference type="PROSITE" id="PS51048"/>
    </source>
</evidence>
<dbReference type="PROSITE" id="PS51048">
    <property type="entry name" value="SGS"/>
    <property type="match status" value="1"/>
</dbReference>
<feature type="compositionally biased region" description="Polar residues" evidence="1">
    <location>
        <begin position="189"/>
        <end position="198"/>
    </location>
</feature>
<feature type="domain" description="SGS" evidence="2">
    <location>
        <begin position="126"/>
        <end position="219"/>
    </location>
</feature>
<dbReference type="AlphaFoldDB" id="A0AAD9FT67"/>
<dbReference type="InterPro" id="IPR044563">
    <property type="entry name" value="Sgt1-like"/>
</dbReference>
<sequence length="219" mass="24356">MKEIAVPRHDFYQTDAHVIVSIYIKGYGAPEVKDQVKVSFEAVKITVELPKLNDDGEAQRFVLDPLFAAINPEQSSFRVLGTKIELKLIKAYPTSWSAVIHDGTAAAAPPVPGPSTQRFDSAPPPTALQAKKERRNWDKFVDDELNGEQEEVKDPNAGGDAALKEFFSQLYKDADEDTRRAMIKSYTESGGTTLSTNWDEIGKEKTPIRPPEGMEAKKY</sequence>
<dbReference type="Proteomes" id="UP001182556">
    <property type="component" value="Unassembled WGS sequence"/>
</dbReference>
<feature type="domain" description="CS" evidence="3">
    <location>
        <begin position="4"/>
        <end position="100"/>
    </location>
</feature>
<name>A0AAD9FT67_PAPLA</name>
<dbReference type="InterPro" id="IPR007699">
    <property type="entry name" value="SGS_dom"/>
</dbReference>
<feature type="compositionally biased region" description="Basic and acidic residues" evidence="1">
    <location>
        <begin position="200"/>
        <end position="219"/>
    </location>
</feature>
<feature type="region of interest" description="Disordered" evidence="1">
    <location>
        <begin position="108"/>
        <end position="128"/>
    </location>
</feature>
<dbReference type="Gene3D" id="2.60.40.790">
    <property type="match status" value="1"/>
</dbReference>
<dbReference type="InterPro" id="IPR007052">
    <property type="entry name" value="CS_dom"/>
</dbReference>
<proteinExistence type="predicted"/>
<dbReference type="EMBL" id="JAODAN010000003">
    <property type="protein sequence ID" value="KAK1925698.1"/>
    <property type="molecule type" value="Genomic_DNA"/>
</dbReference>
<evidence type="ECO:0000259" key="3">
    <source>
        <dbReference type="PROSITE" id="PS51203"/>
    </source>
</evidence>
<protein>
    <submittedName>
        <fullName evidence="4">SGS domain-containing protein</fullName>
    </submittedName>
</protein>
<keyword evidence="5" id="KW-1185">Reference proteome</keyword>